<comment type="subcellular location">
    <subcellularLocation>
        <location evidence="1">Cell membrane</location>
        <topology evidence="1">Multi-pass membrane protein</topology>
    </subcellularLocation>
</comment>
<evidence type="ECO:0000256" key="1">
    <source>
        <dbReference type="ARBA" id="ARBA00004651"/>
    </source>
</evidence>
<organism evidence="12 13">
    <name type="scientific">Fibrella forsythiae</name>
    <dbReference type="NCBI Taxonomy" id="2817061"/>
    <lineage>
        <taxon>Bacteria</taxon>
        <taxon>Pseudomonadati</taxon>
        <taxon>Bacteroidota</taxon>
        <taxon>Cytophagia</taxon>
        <taxon>Cytophagales</taxon>
        <taxon>Spirosomataceae</taxon>
        <taxon>Fibrella</taxon>
    </lineage>
</organism>
<keyword evidence="3" id="KW-0813">Transport</keyword>
<dbReference type="Proteomes" id="UP000664628">
    <property type="component" value="Unassembled WGS sequence"/>
</dbReference>
<evidence type="ECO:0000256" key="4">
    <source>
        <dbReference type="ARBA" id="ARBA00022475"/>
    </source>
</evidence>
<keyword evidence="7" id="KW-0915">Sodium</keyword>
<feature type="transmembrane region" description="Helical" evidence="11">
    <location>
        <begin position="533"/>
        <end position="552"/>
    </location>
</feature>
<evidence type="ECO:0000256" key="6">
    <source>
        <dbReference type="ARBA" id="ARBA00022989"/>
    </source>
</evidence>
<dbReference type="RefSeq" id="WP_207327814.1">
    <property type="nucleotide sequence ID" value="NZ_JAFMYW010000001.1"/>
</dbReference>
<dbReference type="InterPro" id="IPR029058">
    <property type="entry name" value="AB_hydrolase_fold"/>
</dbReference>
<evidence type="ECO:0000256" key="11">
    <source>
        <dbReference type="SAM" id="Phobius"/>
    </source>
</evidence>
<dbReference type="InterPro" id="IPR038377">
    <property type="entry name" value="Na/Glc_symporter_sf"/>
</dbReference>
<keyword evidence="10" id="KW-0739">Sodium transport</keyword>
<dbReference type="Gene3D" id="1.20.1730.10">
    <property type="entry name" value="Sodium/glucose cotransporter"/>
    <property type="match status" value="1"/>
</dbReference>
<dbReference type="InterPro" id="IPR001734">
    <property type="entry name" value="Na/solute_symporter"/>
</dbReference>
<feature type="transmembrane region" description="Helical" evidence="11">
    <location>
        <begin position="475"/>
        <end position="496"/>
    </location>
</feature>
<evidence type="ECO:0000256" key="10">
    <source>
        <dbReference type="ARBA" id="ARBA00023201"/>
    </source>
</evidence>
<dbReference type="PANTHER" id="PTHR42985:SF40">
    <property type="entry name" value="LD47995P-RELATED"/>
    <property type="match status" value="1"/>
</dbReference>
<keyword evidence="13" id="KW-1185">Reference proteome</keyword>
<feature type="transmembrane region" description="Helical" evidence="11">
    <location>
        <begin position="187"/>
        <end position="209"/>
    </location>
</feature>
<feature type="transmembrane region" description="Helical" evidence="11">
    <location>
        <begin position="47"/>
        <end position="67"/>
    </location>
</feature>
<dbReference type="Pfam" id="PF00474">
    <property type="entry name" value="SSF"/>
    <property type="match status" value="1"/>
</dbReference>
<gene>
    <name evidence="12" type="ORF">J2I46_04965</name>
</gene>
<comment type="similarity">
    <text evidence="2">Belongs to the sodium:solute symporter (SSF) (TC 2.A.21) family.</text>
</comment>
<dbReference type="InterPro" id="IPR051163">
    <property type="entry name" value="Sodium:Solute_Symporter_SSF"/>
</dbReference>
<dbReference type="NCBIfam" id="TIGR00813">
    <property type="entry name" value="sss"/>
    <property type="match status" value="1"/>
</dbReference>
<evidence type="ECO:0000313" key="12">
    <source>
        <dbReference type="EMBL" id="MBO0947922.1"/>
    </source>
</evidence>
<feature type="transmembrane region" description="Helical" evidence="11">
    <location>
        <begin position="79"/>
        <end position="101"/>
    </location>
</feature>
<feature type="transmembrane region" description="Helical" evidence="11">
    <location>
        <begin position="268"/>
        <end position="298"/>
    </location>
</feature>
<accession>A0ABS3JD49</accession>
<feature type="transmembrane region" description="Helical" evidence="11">
    <location>
        <begin position="6"/>
        <end position="26"/>
    </location>
</feature>
<dbReference type="Gene3D" id="3.40.50.1820">
    <property type="entry name" value="alpha/beta hydrolase"/>
    <property type="match status" value="1"/>
</dbReference>
<dbReference type="PANTHER" id="PTHR42985">
    <property type="entry name" value="SODIUM-COUPLED MONOCARBOXYLATE TRANSPORTER"/>
    <property type="match status" value="1"/>
</dbReference>
<feature type="transmembrane region" description="Helical" evidence="11">
    <location>
        <begin position="229"/>
        <end position="247"/>
    </location>
</feature>
<feature type="transmembrane region" description="Helical" evidence="11">
    <location>
        <begin position="434"/>
        <end position="455"/>
    </location>
</feature>
<proteinExistence type="inferred from homology"/>
<evidence type="ECO:0000256" key="7">
    <source>
        <dbReference type="ARBA" id="ARBA00023053"/>
    </source>
</evidence>
<feature type="transmembrane region" description="Helical" evidence="11">
    <location>
        <begin position="398"/>
        <end position="422"/>
    </location>
</feature>
<keyword evidence="9 11" id="KW-0472">Membrane</keyword>
<evidence type="ECO:0000256" key="5">
    <source>
        <dbReference type="ARBA" id="ARBA00022692"/>
    </source>
</evidence>
<comment type="caution">
    <text evidence="12">The sequence shown here is derived from an EMBL/GenBank/DDBJ whole genome shotgun (WGS) entry which is preliminary data.</text>
</comment>
<keyword evidence="8" id="KW-0406">Ion transport</keyword>
<evidence type="ECO:0000256" key="8">
    <source>
        <dbReference type="ARBA" id="ARBA00023065"/>
    </source>
</evidence>
<keyword evidence="6 11" id="KW-1133">Transmembrane helix</keyword>
<dbReference type="SUPFAM" id="SSF53474">
    <property type="entry name" value="alpha/beta-Hydrolases"/>
    <property type="match status" value="1"/>
</dbReference>
<evidence type="ECO:0000256" key="9">
    <source>
        <dbReference type="ARBA" id="ARBA00023136"/>
    </source>
</evidence>
<feature type="transmembrane region" description="Helical" evidence="11">
    <location>
        <begin position="369"/>
        <end position="392"/>
    </location>
</feature>
<dbReference type="EMBL" id="JAFMYW010000001">
    <property type="protein sequence ID" value="MBO0947922.1"/>
    <property type="molecule type" value="Genomic_DNA"/>
</dbReference>
<dbReference type="PROSITE" id="PS50283">
    <property type="entry name" value="NA_SOLUT_SYMP_3"/>
    <property type="match status" value="1"/>
</dbReference>
<protein>
    <submittedName>
        <fullName evidence="12">Sodium:solute symporter</fullName>
    </submittedName>
</protein>
<evidence type="ECO:0000313" key="13">
    <source>
        <dbReference type="Proteomes" id="UP000664628"/>
    </source>
</evidence>
<reference evidence="12 13" key="1">
    <citation type="submission" date="2021-03" db="EMBL/GenBank/DDBJ databases">
        <title>Fibrella sp. HMF5405 genome sequencing and assembly.</title>
        <authorList>
            <person name="Kang H."/>
            <person name="Kim H."/>
            <person name="Bae S."/>
            <person name="Joh K."/>
        </authorList>
    </citation>
    <scope>NUCLEOTIDE SEQUENCE [LARGE SCALE GENOMIC DNA]</scope>
    <source>
        <strain evidence="12 13">HMF5405</strain>
    </source>
</reference>
<feature type="transmembrane region" description="Helical" evidence="11">
    <location>
        <begin position="156"/>
        <end position="180"/>
    </location>
</feature>
<sequence>MANPTLNVVDYLIIAAVLLINLYFGLRYARNQRTTETYFAAKGRVPAWAIGMSLLATLISSVTFLGYPSEGYSSNWILLVQGLMVPIVLLGTIWFIVPLYRKVIGLSTYEYFEKRFGSFARYYSSTAFVLRQFSSMGTVFFLLAVALTNMTGLDTFYIIVVVGLIIIAVNLMGGIEAVIWLDVFQGFMLFASGILCVVVILLSVNGGFAEVISVASANNRTGFGPYDMDFTKLTFVVMVINGMFYAIQKYGTDQTVVQRYLTAKTDKAAIKASILGISLTVPVWALFMFIGTALFVYYKQQPLPVGMRPDAVFPYFIMTKFPVGVVGFVLAAMISAAICSLSADLNSLAAVGLEDFYKKARPARPDREYLTVSKTIVVLSGVIAILIGAIYLRAGNEGVLGIVFTLYAIFSGGIVGIFLLGIFSARANKQGVNIAILVCIVFTAYAFLTSTQIGYGTDKKLLLDLGAYNFTHHKLMLGVYSHLVVVGVGYVASLFFPKPALDQNLLYSGWRTASKAASAEVASQKRNAQRADALGKLGVVVLLLGCSLSASAQTSDDKFKKPLKDVITNIETRFSVKIRYPDELVRDKYVTYADWRFRPTDLEQTMTNVLASQDITFAREGDRKYKLQAFQYHLKTPAEGKAQLDYLASLYNDVPSWEKRKAELRTCMWNALKLSSLPAKPNSAPIITNKRTYDGYTVENVAIETLPGLYVTGSLYKPLNQKELMPVILNPDGHFSDGRYRADCQIRCAMQARMGAIAFSYDLFAWGESLLQMQPEDHRRSLAQTIQIMNGMRSLDWLLTLKNADPNRVAISGGSGGGSQTMLLTALDDRITLSVPVVMLSSYHSGGCPCESGMGVHLCGNGTSNVEIAAMAAPRPQLAITDGKDWTQHVPEAEFPFLQRIYGFYGKTDAVNNVHLPQEGHDYGPGKRQALYECLARHFALDIKKVQDKTGKFDESTCTIEKFPAMYVFGEKGEKLPATAIHRFEELEKLVK</sequence>
<keyword evidence="5 11" id="KW-0812">Transmembrane</keyword>
<evidence type="ECO:0000256" key="3">
    <source>
        <dbReference type="ARBA" id="ARBA00022448"/>
    </source>
</evidence>
<dbReference type="CDD" id="cd11495">
    <property type="entry name" value="SLC5sbd_NIS-like_u3"/>
    <property type="match status" value="1"/>
</dbReference>
<name>A0ABS3JD49_9BACT</name>
<evidence type="ECO:0000256" key="2">
    <source>
        <dbReference type="ARBA" id="ARBA00006434"/>
    </source>
</evidence>
<keyword evidence="4" id="KW-1003">Cell membrane</keyword>
<feature type="transmembrane region" description="Helical" evidence="11">
    <location>
        <begin position="122"/>
        <end position="144"/>
    </location>
</feature>